<reference evidence="4 5" key="1">
    <citation type="journal article" date="2020" name="ISME J.">
        <title>Uncovering the hidden diversity of litter-decomposition mechanisms in mushroom-forming fungi.</title>
        <authorList>
            <person name="Floudas D."/>
            <person name="Bentzer J."/>
            <person name="Ahren D."/>
            <person name="Johansson T."/>
            <person name="Persson P."/>
            <person name="Tunlid A."/>
        </authorList>
    </citation>
    <scope>NUCLEOTIDE SEQUENCE [LARGE SCALE GENOMIC DNA]</scope>
    <source>
        <strain evidence="4 5">CBS 406.79</strain>
    </source>
</reference>
<feature type="compositionally biased region" description="Polar residues" evidence="1">
    <location>
        <begin position="156"/>
        <end position="185"/>
    </location>
</feature>
<gene>
    <name evidence="4" type="ORF">D9757_008197</name>
</gene>
<feature type="region of interest" description="Disordered" evidence="1">
    <location>
        <begin position="225"/>
        <end position="249"/>
    </location>
</feature>
<keyword evidence="3" id="KW-0732">Signal</keyword>
<feature type="compositionally biased region" description="Low complexity" evidence="1">
    <location>
        <begin position="140"/>
        <end position="155"/>
    </location>
</feature>
<evidence type="ECO:0000313" key="4">
    <source>
        <dbReference type="EMBL" id="KAF5380254.1"/>
    </source>
</evidence>
<dbReference type="EMBL" id="JAACJN010000065">
    <property type="protein sequence ID" value="KAF5380254.1"/>
    <property type="molecule type" value="Genomic_DNA"/>
</dbReference>
<evidence type="ECO:0000256" key="1">
    <source>
        <dbReference type="SAM" id="MobiDB-lite"/>
    </source>
</evidence>
<proteinExistence type="predicted"/>
<keyword evidence="2" id="KW-0812">Transmembrane</keyword>
<protein>
    <submittedName>
        <fullName evidence="4">Uncharacterized protein</fullName>
    </submittedName>
</protein>
<name>A0A8H5HBL6_9AGAR</name>
<keyword evidence="5" id="KW-1185">Reference proteome</keyword>
<feature type="compositionally biased region" description="Low complexity" evidence="1">
    <location>
        <begin position="186"/>
        <end position="198"/>
    </location>
</feature>
<keyword evidence="2" id="KW-1133">Transmembrane helix</keyword>
<feature type="region of interest" description="Disordered" evidence="1">
    <location>
        <begin position="435"/>
        <end position="455"/>
    </location>
</feature>
<accession>A0A8H5HBL6</accession>
<feature type="transmembrane region" description="Helical" evidence="2">
    <location>
        <begin position="271"/>
        <end position="295"/>
    </location>
</feature>
<evidence type="ECO:0000256" key="3">
    <source>
        <dbReference type="SAM" id="SignalP"/>
    </source>
</evidence>
<feature type="region of interest" description="Disordered" evidence="1">
    <location>
        <begin position="384"/>
        <end position="411"/>
    </location>
</feature>
<keyword evidence="2" id="KW-0472">Membrane</keyword>
<feature type="signal peptide" evidence="3">
    <location>
        <begin position="1"/>
        <end position="22"/>
    </location>
</feature>
<dbReference type="Proteomes" id="UP000518752">
    <property type="component" value="Unassembled WGS sequence"/>
</dbReference>
<dbReference type="AlphaFoldDB" id="A0A8H5HBL6"/>
<dbReference type="OrthoDB" id="3123878at2759"/>
<comment type="caution">
    <text evidence="4">The sequence shown here is derived from an EMBL/GenBank/DDBJ whole genome shotgun (WGS) entry which is preliminary data.</text>
</comment>
<organism evidence="4 5">
    <name type="scientific">Collybiopsis confluens</name>
    <dbReference type="NCBI Taxonomy" id="2823264"/>
    <lineage>
        <taxon>Eukaryota</taxon>
        <taxon>Fungi</taxon>
        <taxon>Dikarya</taxon>
        <taxon>Basidiomycota</taxon>
        <taxon>Agaricomycotina</taxon>
        <taxon>Agaricomycetes</taxon>
        <taxon>Agaricomycetidae</taxon>
        <taxon>Agaricales</taxon>
        <taxon>Marasmiineae</taxon>
        <taxon>Omphalotaceae</taxon>
        <taxon>Collybiopsis</taxon>
    </lineage>
</organism>
<evidence type="ECO:0000256" key="2">
    <source>
        <dbReference type="SAM" id="Phobius"/>
    </source>
</evidence>
<sequence>MTSFPPFLLFLLLFIHPPALLGQGITFLNIETTVTCASLLLRWQGGVRECSHRDRSALGADLSRIKNQSSLLRSKFCLLPEVGIDQLSPRTSGLPDIESNLGNAQSHTFTPDFPQVLAGHQFTFIVQDSAGNSASKQFASSTEGCSGSGSSNSNTAVTEASATKQPTFTPTSAHFESQSSKNFAKSTSTGSSSPLTTSDNASFDGGLQTLASSTASELSSALTFLPSSEQPSGSDPTRSTPKTSPLAPVTNTITLLPTSSINTAIQRPTEVIIGSVLGGIGFLALSVLGISLYLYKIRRPRNQNVFGFHQFATLETESNGDDLNRSPRVNRMFTRPKMMMTLPTPFGAVSETKRSPGALPMKFVMDGTPLPHSLPPPPRALTARKGLQQQQHRVQTPPPSGEHLPTATFEPDGTIRDIASMQRRIDLLLLENARLAGTPPPSYPGSVSGDVVDQS</sequence>
<evidence type="ECO:0000313" key="5">
    <source>
        <dbReference type="Proteomes" id="UP000518752"/>
    </source>
</evidence>
<feature type="region of interest" description="Disordered" evidence="1">
    <location>
        <begin position="136"/>
        <end position="200"/>
    </location>
</feature>
<feature type="chain" id="PRO_5034024593" evidence="3">
    <location>
        <begin position="23"/>
        <end position="455"/>
    </location>
</feature>